<dbReference type="InterPro" id="IPR042099">
    <property type="entry name" value="ANL_N_sf"/>
</dbReference>
<feature type="domain" description="AMP-binding enzyme C-terminal" evidence="6">
    <location>
        <begin position="467"/>
        <end position="542"/>
    </location>
</feature>
<dbReference type="PANTHER" id="PTHR43859:SF4">
    <property type="entry name" value="BUTANOATE--COA LIGASE AAE1-RELATED"/>
    <property type="match status" value="1"/>
</dbReference>
<evidence type="ECO:0000256" key="4">
    <source>
        <dbReference type="ARBA" id="ARBA00023098"/>
    </source>
</evidence>
<gene>
    <name evidence="7" type="ORF">HMPREF9719_01247</name>
</gene>
<evidence type="ECO:0000313" key="7">
    <source>
        <dbReference type="EMBL" id="EJZ81826.1"/>
    </source>
</evidence>
<dbReference type="Pfam" id="PF13193">
    <property type="entry name" value="AMP-binding_C"/>
    <property type="match status" value="1"/>
</dbReference>
<dbReference type="HOGENOM" id="CLU_000022_59_5_11"/>
<evidence type="ECO:0008006" key="9">
    <source>
        <dbReference type="Google" id="ProtNLM"/>
    </source>
</evidence>
<dbReference type="AlphaFoldDB" id="K0YEM7"/>
<keyword evidence="4" id="KW-0443">Lipid metabolism</keyword>
<evidence type="ECO:0000256" key="3">
    <source>
        <dbReference type="ARBA" id="ARBA00022832"/>
    </source>
</evidence>
<feature type="domain" description="AMP-dependent synthetase/ligase" evidence="5">
    <location>
        <begin position="28"/>
        <end position="416"/>
    </location>
</feature>
<proteinExistence type="inferred from homology"/>
<dbReference type="EMBL" id="AHAE01000057">
    <property type="protein sequence ID" value="EJZ81826.1"/>
    <property type="molecule type" value="Genomic_DNA"/>
</dbReference>
<dbReference type="Pfam" id="PF00501">
    <property type="entry name" value="AMP-binding"/>
    <property type="match status" value="1"/>
</dbReference>
<comment type="similarity">
    <text evidence="1">Belongs to the ATP-dependent AMP-binding enzyme family.</text>
</comment>
<dbReference type="Gene3D" id="3.30.300.30">
    <property type="match status" value="1"/>
</dbReference>
<dbReference type="NCBIfam" id="NF004837">
    <property type="entry name" value="PRK06187.1"/>
    <property type="match status" value="1"/>
</dbReference>
<dbReference type="SUPFAM" id="SSF56801">
    <property type="entry name" value="Acetyl-CoA synthetase-like"/>
    <property type="match status" value="1"/>
</dbReference>
<keyword evidence="3" id="KW-0276">Fatty acid metabolism</keyword>
<dbReference type="OrthoDB" id="9803968at2"/>
<evidence type="ECO:0000256" key="2">
    <source>
        <dbReference type="ARBA" id="ARBA00022598"/>
    </source>
</evidence>
<sequence length="564" mass="61560">MSPTPVMGTPSTMGDDSQLTTTRLLLDAARSHGDQMIAYRDEHDEWHETTYREVTRRALSITAALQKLGFGPGHQVATMLWNDLYHFESYFSIPASGATMVLINLRFRPDELAYVINHAQAEAIIVDAMFLPRVAEVKDETPGLREAIVVGVFDRAEAEAALPGVRIHAYEELVEDTEPADPKDLPAMDERSASGACFTTGTTGKPKGVFYSHRSVWLHAASMATQIAVSARTRMLLLTPMFHVQCWGVPYTAVMVGSVVLLPGRVHAAGMGDLARAAERYGATFAPAAPALLFPMLHAMEDMEKAPDLSGMELICGASTPPLSLIERFHDVCGGEVIHAYGATETSPLVAINRTADHLTEGLSDEEILELQVSPGSPAAGVDAKVVDDDGNELPWDGESTGELCFRGAWIASSYHDDEEASATSFDEEGYWRSGDVGYFDKNGLMYITDRLKDVIKSGGEWISSIELEGSITHVPGVAAAAVIGIPHPHWEERPLALVEARPGRDVSPEDVTAHLAKKFPQWQLPDDVLIVEEIARTSVGKMNKKALREEYHNHYGADDQEPF</sequence>
<name>K0YEM7_9CORY</name>
<accession>K0YEM7</accession>
<comment type="caution">
    <text evidence="7">The sequence shown here is derived from an EMBL/GenBank/DDBJ whole genome shotgun (WGS) entry which is preliminary data.</text>
</comment>
<dbReference type="RefSeq" id="WP_004601137.1">
    <property type="nucleotide sequence ID" value="NZ_HF541867.1"/>
</dbReference>
<keyword evidence="2" id="KW-0436">Ligase</keyword>
<protein>
    <recommendedName>
        <fullName evidence="9">Fatty-acyl-CoA synthase</fullName>
    </recommendedName>
</protein>
<evidence type="ECO:0000259" key="5">
    <source>
        <dbReference type="Pfam" id="PF00501"/>
    </source>
</evidence>
<evidence type="ECO:0000259" key="6">
    <source>
        <dbReference type="Pfam" id="PF13193"/>
    </source>
</evidence>
<dbReference type="PATRIC" id="fig|883169.3.peg.1201"/>
<dbReference type="PANTHER" id="PTHR43859">
    <property type="entry name" value="ACYL-ACTIVATING ENZYME"/>
    <property type="match status" value="1"/>
</dbReference>
<dbReference type="STRING" id="29321.AAV33_02340"/>
<dbReference type="Proteomes" id="UP000006078">
    <property type="component" value="Unassembled WGS sequence"/>
</dbReference>
<reference evidence="7 8" key="1">
    <citation type="submission" date="2012-08" db="EMBL/GenBank/DDBJ databases">
        <title>The Genome Sequence of Turicella otitidis ATCC 51513.</title>
        <authorList>
            <consortium name="The Broad Institute Genome Sequencing Platform"/>
            <person name="Earl A."/>
            <person name="Ward D."/>
            <person name="Feldgarden M."/>
            <person name="Gevers D."/>
            <person name="Huys G."/>
            <person name="Walker B."/>
            <person name="Young S.K."/>
            <person name="Zeng Q."/>
            <person name="Gargeya S."/>
            <person name="Fitzgerald M."/>
            <person name="Haas B."/>
            <person name="Abouelleil A."/>
            <person name="Alvarado L."/>
            <person name="Arachchi H.M."/>
            <person name="Berlin A.M."/>
            <person name="Chapman S.B."/>
            <person name="Goldberg J."/>
            <person name="Griggs A."/>
            <person name="Gujja S."/>
            <person name="Hansen M."/>
            <person name="Howarth C."/>
            <person name="Imamovic A."/>
            <person name="Larimer J."/>
            <person name="McCowen C."/>
            <person name="Montmayeur A."/>
            <person name="Murphy C."/>
            <person name="Neiman D."/>
            <person name="Pearson M."/>
            <person name="Priest M."/>
            <person name="Roberts A."/>
            <person name="Saif S."/>
            <person name="Shea T."/>
            <person name="Sisk P."/>
            <person name="Sykes S."/>
            <person name="Wortman J."/>
            <person name="Nusbaum C."/>
            <person name="Birren B."/>
        </authorList>
    </citation>
    <scope>NUCLEOTIDE SEQUENCE [LARGE SCALE GENOMIC DNA]</scope>
    <source>
        <strain evidence="7 8">ATCC 51513</strain>
    </source>
</reference>
<evidence type="ECO:0000256" key="1">
    <source>
        <dbReference type="ARBA" id="ARBA00006432"/>
    </source>
</evidence>
<dbReference type="InterPro" id="IPR000873">
    <property type="entry name" value="AMP-dep_synth/lig_dom"/>
</dbReference>
<evidence type="ECO:0000313" key="8">
    <source>
        <dbReference type="Proteomes" id="UP000006078"/>
    </source>
</evidence>
<keyword evidence="8" id="KW-1185">Reference proteome</keyword>
<organism evidence="7 8">
    <name type="scientific">Corynebacterium otitidis ATCC 51513</name>
    <dbReference type="NCBI Taxonomy" id="883169"/>
    <lineage>
        <taxon>Bacteria</taxon>
        <taxon>Bacillati</taxon>
        <taxon>Actinomycetota</taxon>
        <taxon>Actinomycetes</taxon>
        <taxon>Mycobacteriales</taxon>
        <taxon>Corynebacteriaceae</taxon>
        <taxon>Corynebacterium</taxon>
    </lineage>
</organism>
<dbReference type="GO" id="GO:0006631">
    <property type="term" value="P:fatty acid metabolic process"/>
    <property type="evidence" value="ECO:0007669"/>
    <property type="project" value="UniProtKB-KW"/>
</dbReference>
<dbReference type="GO" id="GO:0016874">
    <property type="term" value="F:ligase activity"/>
    <property type="evidence" value="ECO:0007669"/>
    <property type="project" value="UniProtKB-KW"/>
</dbReference>
<dbReference type="Gene3D" id="3.40.50.12780">
    <property type="entry name" value="N-terminal domain of ligase-like"/>
    <property type="match status" value="1"/>
</dbReference>
<dbReference type="eggNOG" id="COG0318">
    <property type="taxonomic scope" value="Bacteria"/>
</dbReference>
<dbReference type="InterPro" id="IPR025110">
    <property type="entry name" value="AMP-bd_C"/>
</dbReference>
<dbReference type="InterPro" id="IPR045851">
    <property type="entry name" value="AMP-bd_C_sf"/>
</dbReference>